<dbReference type="Pfam" id="PF20009">
    <property type="entry name" value="GEVED"/>
    <property type="match status" value="2"/>
</dbReference>
<dbReference type="SMART" id="SM00060">
    <property type="entry name" value="FN3"/>
    <property type="match status" value="4"/>
</dbReference>
<feature type="domain" description="Fibronectin type-III" evidence="2">
    <location>
        <begin position="670"/>
        <end position="758"/>
    </location>
</feature>
<name>A0A1G7XCT8_9FLAO</name>
<dbReference type="PROSITE" id="PS50853">
    <property type="entry name" value="FN3"/>
    <property type="match status" value="4"/>
</dbReference>
<dbReference type="InterPro" id="IPR013783">
    <property type="entry name" value="Ig-like_fold"/>
</dbReference>
<dbReference type="Gene3D" id="2.60.40.10">
    <property type="entry name" value="Immunoglobulins"/>
    <property type="match status" value="3"/>
</dbReference>
<keyword evidence="4" id="KW-1185">Reference proteome</keyword>
<dbReference type="InterPro" id="IPR036116">
    <property type="entry name" value="FN3_sf"/>
</dbReference>
<keyword evidence="1" id="KW-0732">Signal</keyword>
<dbReference type="InterPro" id="IPR045474">
    <property type="entry name" value="GEVED"/>
</dbReference>
<dbReference type="InterPro" id="IPR056600">
    <property type="entry name" value="GBD_T9SS_assoc"/>
</dbReference>
<protein>
    <submittedName>
        <fullName evidence="3">Fibronectin type III domain-containing protein</fullName>
    </submittedName>
</protein>
<dbReference type="Pfam" id="PF00041">
    <property type="entry name" value="fn3"/>
    <property type="match status" value="2"/>
</dbReference>
<evidence type="ECO:0000259" key="2">
    <source>
        <dbReference type="PROSITE" id="PS50853"/>
    </source>
</evidence>
<dbReference type="Pfam" id="PF13585">
    <property type="entry name" value="CHU_C"/>
    <property type="match status" value="1"/>
</dbReference>
<dbReference type="OrthoDB" id="1488818at2"/>
<feature type="signal peptide" evidence="1">
    <location>
        <begin position="1"/>
        <end position="19"/>
    </location>
</feature>
<dbReference type="SUPFAM" id="SSF49265">
    <property type="entry name" value="Fibronectin type III"/>
    <property type="match status" value="3"/>
</dbReference>
<feature type="domain" description="Fibronectin type-III" evidence="2">
    <location>
        <begin position="399"/>
        <end position="487"/>
    </location>
</feature>
<dbReference type="CDD" id="cd00063">
    <property type="entry name" value="FN3"/>
    <property type="match status" value="2"/>
</dbReference>
<evidence type="ECO:0000313" key="4">
    <source>
        <dbReference type="Proteomes" id="UP000199492"/>
    </source>
</evidence>
<dbReference type="Gene3D" id="2.60.120.260">
    <property type="entry name" value="Galactose-binding domain-like"/>
    <property type="match status" value="1"/>
</dbReference>
<dbReference type="Proteomes" id="UP000199492">
    <property type="component" value="Unassembled WGS sequence"/>
</dbReference>
<evidence type="ECO:0000256" key="1">
    <source>
        <dbReference type="SAM" id="SignalP"/>
    </source>
</evidence>
<reference evidence="4" key="1">
    <citation type="submission" date="2016-10" db="EMBL/GenBank/DDBJ databases">
        <authorList>
            <person name="Varghese N."/>
            <person name="Submissions S."/>
        </authorList>
    </citation>
    <scope>NUCLEOTIDE SEQUENCE [LARGE SCALE GENOMIC DNA]</scope>
    <source>
        <strain evidence="4">DSM 15363</strain>
    </source>
</reference>
<feature type="chain" id="PRO_5011689689" evidence="1">
    <location>
        <begin position="20"/>
        <end position="2020"/>
    </location>
</feature>
<dbReference type="EMBL" id="FNCZ01000001">
    <property type="protein sequence ID" value="SDG81400.1"/>
    <property type="molecule type" value="Genomic_DNA"/>
</dbReference>
<dbReference type="InterPro" id="IPR003961">
    <property type="entry name" value="FN3_dom"/>
</dbReference>
<feature type="domain" description="Fibronectin type-III" evidence="2">
    <location>
        <begin position="157"/>
        <end position="252"/>
    </location>
</feature>
<dbReference type="STRING" id="262004.SAMN04489796_101658"/>
<sequence length="2020" mass="215259">MKKITLFLIMLGFFLTASAQYDFPPIVGPTAVVSGEYTTINLNDIANTAGAPASSTGSYDSFSISVDWSQLDGLPYSNEADLTVVTTAGSVLIDPATTGSAYSDDDTTLTFAGNFSGVYDPTTDGFMDLILNQSYDPSQANWSNIVVTLFESPSCVVPSDMMTSMLTTTEIDLTWTAGYSETTWNLEYNSGADFTPGNGEEENSVMVTGTAATSFTGLTEYTNYYVYYQADCGTTDGASEWVGPFTFYTGYCESIPSSLDGAGILEVLLGTETFTSGGPDVTYEDFTGTTVDLAAAVNANLQITFGTGYTYDTNVWIDINNDLVFDNETELFYDGVSTFDDPTTLNASFVMPDAPLGVYNMRIGTADSGQATPNPCYSGTYGVTVDMIINITAAPNCIPPSALTTNGVGANNADLAWTQVGAVSEWNVEVVPTGTAPTGNPTGTNVANPYNATGLDGLTSYDYYVQANCGSELSLWTGPFTFTTLCDVTIPDYFQDFTDVTFALAPECWDEANDGNPTTGPTDLGAGSWTVDGFLNDGTTGSYKVNVYGTFLNDWILSPQFDLTGGPFQVEFDFGITQWGNANAGTLGSDDSVQLLISDDNGASWTTLVTYDSTSTVPASGAHPVVNLTAYSGQIVQFGIYATDGTVDDTVDVDVFVDNFQVRAVPDCPEPNDLAVTNITSDGAELSWVEAGTSTIWNVEIVEAGETPTGTPTDFNVSSPYIVTGLDAITSYDFYVQSDCGGDISVFTGPLNFTTLCSVFIPDYIQNFADVTFADAPECWNEADNGDLTTGPTDLGDSSWTVDGFLNNGTTGAYKINIFAPFGDPFNDWILTPQFDLTGGPFQVEFDFGITPWGSASVGTLGSDDVVEFLISTDNGATWSSLITYDNTSTLPDTGDHPVMDLTAYSGQIVQFAFYATSGTVDDNADNDIFVDNFRVRGIPTCPEPTDLTAINLSLTSTELGWTENGASTTWNIQYGEAGFALGTGTIEEGITTNPYILSDLTSDTSYEYYVQAVCGPGDLSSFNGPFEFYTGYCASIPSSNDGNGVNNATIGLTDFPSPGDVTYENNTSPVVNVFQGINTNVEIEYAHTATYNTNIWIDFNDDLIFDATEMVYGGASAGGSNPHILDASFTMPLTAPIGEHRMRIVGTDFVQTPVNPCYNGTWGVTLDFTVNVQELNCTLAEAEYTTVPDCDNDQFYIAVNVISLGDADSLIISNNFDGGTIQVFDAETYQAGPFDFGTAVKIFVTNEQDNNCVISSDTFEVLACPPVNDECAQAIMAVVNEFGSCDLVTPGTILAATPSGIPDSSCTGTPNDDVWFEFTALSEVQLISIINIVGGTTNLDHAVYEGSCGSLTELYCSDSDASITPQLTIGTTYYLRVFSGGSQLETSTFDLCIRPAPTNTICDNAENFCSQGGALVAPSIFGIPSAGAIACLTSAQNPTWNTIQIGNPGLVEITISQVDDEGDGLDVDYALWGPFSSIEDSCGNIDLGCPTPGDCPGIPYAPEFYPYGNIADCSWSAESIETLTIDNALEGEIYILLVSNYGNQPGTITIEQTNGGGPTDGTIEAEISAEIVSNEVILAETDDPNIVEASVCGFDSITLETSSPFADEYVWYKDGFVMEGETSSTLVVTESNNYQVQATDNQCGSEAFSQIAFIYLYEDPEPLAPQTITECDGPEADGTEAFDLDAFTTSLGLEGFTVSYYLNTDDANQAINPVTSPFDSTGEILIMRIEDADAATNGFIGCRELSQVELIVNPRPVINQPDDFVVCDDLDGTVDGETEFDLVSINTDVTTEADIVISYHTSLELAEAGSEALTSPYSSSGETVYVRAENTVTGCYQTTSFALEVNIVPLANFDLQYNYIVCPAATVPITIGVAPSNFTDADVSVTWSLDGNPISGSGTTLSSVLLAGEYSATITFNSTGCSNTITATVEEAESCIFPEGISPGVSPGQNDSFDLSSFDVTKLEIFNRNGTLVYSKNNYTDEWVGQTNDGDELPVGTYFYTVVYEGGAKSKSAWVYINR</sequence>
<dbReference type="Pfam" id="PF23759">
    <property type="entry name" value="GBD_T9SS_assoc"/>
    <property type="match status" value="1"/>
</dbReference>
<proteinExistence type="predicted"/>
<organism evidence="3 4">
    <name type="scientific">Winogradskyella thalassocola</name>
    <dbReference type="NCBI Taxonomy" id="262004"/>
    <lineage>
        <taxon>Bacteria</taxon>
        <taxon>Pseudomonadati</taxon>
        <taxon>Bacteroidota</taxon>
        <taxon>Flavobacteriia</taxon>
        <taxon>Flavobacteriales</taxon>
        <taxon>Flavobacteriaceae</taxon>
        <taxon>Winogradskyella</taxon>
    </lineage>
</organism>
<accession>A0A1G7XCT8</accession>
<evidence type="ECO:0000313" key="3">
    <source>
        <dbReference type="EMBL" id="SDG81400.1"/>
    </source>
</evidence>
<feature type="domain" description="Fibronectin type-III" evidence="2">
    <location>
        <begin position="944"/>
        <end position="1034"/>
    </location>
</feature>
<dbReference type="RefSeq" id="WP_092466143.1">
    <property type="nucleotide sequence ID" value="NZ_FNCZ01000001.1"/>
</dbReference>
<gene>
    <name evidence="3" type="ORF">SAMN04489796_101658</name>
</gene>